<evidence type="ECO:0000256" key="5">
    <source>
        <dbReference type="SAM" id="Phobius"/>
    </source>
</evidence>
<dbReference type="PANTHER" id="PTHR10361:SF28">
    <property type="entry name" value="P3 PROTEIN-RELATED"/>
    <property type="match status" value="1"/>
</dbReference>
<dbReference type="GO" id="GO:0016020">
    <property type="term" value="C:membrane"/>
    <property type="evidence" value="ECO:0007669"/>
    <property type="project" value="UniProtKB-SubCell"/>
</dbReference>
<organism evidence="6 7">
    <name type="scientific">Kolteria novifilia</name>
    <dbReference type="NCBI Taxonomy" id="2527975"/>
    <lineage>
        <taxon>Bacteria</taxon>
        <taxon>Pseudomonadati</taxon>
        <taxon>Planctomycetota</taxon>
        <taxon>Planctomycetia</taxon>
        <taxon>Kolteriales</taxon>
        <taxon>Kolteriaceae</taxon>
        <taxon>Kolteria</taxon>
    </lineage>
</organism>
<dbReference type="PANTHER" id="PTHR10361">
    <property type="entry name" value="SODIUM-BILE ACID COTRANSPORTER"/>
    <property type="match status" value="1"/>
</dbReference>
<dbReference type="Pfam" id="PF01758">
    <property type="entry name" value="SBF"/>
    <property type="match status" value="1"/>
</dbReference>
<dbReference type="Gene3D" id="1.20.1530.20">
    <property type="match status" value="1"/>
</dbReference>
<evidence type="ECO:0000256" key="4">
    <source>
        <dbReference type="ARBA" id="ARBA00023136"/>
    </source>
</evidence>
<feature type="transmembrane region" description="Helical" evidence="5">
    <location>
        <begin position="173"/>
        <end position="193"/>
    </location>
</feature>
<feature type="transmembrane region" description="Helical" evidence="5">
    <location>
        <begin position="42"/>
        <end position="65"/>
    </location>
</feature>
<reference evidence="6 7" key="1">
    <citation type="submission" date="2019-02" db="EMBL/GenBank/DDBJ databases">
        <title>Deep-cultivation of Planctomycetes and their phenomic and genomic characterization uncovers novel biology.</title>
        <authorList>
            <person name="Wiegand S."/>
            <person name="Jogler M."/>
            <person name="Boedeker C."/>
            <person name="Pinto D."/>
            <person name="Vollmers J."/>
            <person name="Rivas-Marin E."/>
            <person name="Kohn T."/>
            <person name="Peeters S.H."/>
            <person name="Heuer A."/>
            <person name="Rast P."/>
            <person name="Oberbeckmann S."/>
            <person name="Bunk B."/>
            <person name="Jeske O."/>
            <person name="Meyerdierks A."/>
            <person name="Storesund J.E."/>
            <person name="Kallscheuer N."/>
            <person name="Luecker S."/>
            <person name="Lage O.M."/>
            <person name="Pohl T."/>
            <person name="Merkel B.J."/>
            <person name="Hornburger P."/>
            <person name="Mueller R.-W."/>
            <person name="Bruemmer F."/>
            <person name="Labrenz M."/>
            <person name="Spormann A.M."/>
            <person name="Op den Camp H."/>
            <person name="Overmann J."/>
            <person name="Amann R."/>
            <person name="Jetten M.S.M."/>
            <person name="Mascher T."/>
            <person name="Medema M.H."/>
            <person name="Devos D.P."/>
            <person name="Kaster A.-K."/>
            <person name="Ovreas L."/>
            <person name="Rohde M."/>
            <person name="Galperin M.Y."/>
            <person name="Jogler C."/>
        </authorList>
    </citation>
    <scope>NUCLEOTIDE SEQUENCE [LARGE SCALE GENOMIC DNA]</scope>
    <source>
        <strain evidence="6 7">Pan216</strain>
    </source>
</reference>
<feature type="transmembrane region" description="Helical" evidence="5">
    <location>
        <begin position="12"/>
        <end position="30"/>
    </location>
</feature>
<sequence length="315" mass="33745">MFLDYPRYEYMLASSQVALVMLAMGATLSLDDFIGIFRRPRSFLAGGVLQLVGVPLLALVFIRLFRLEPGVAVGLIVVAAMPGGSMSNLFTFLAKGNVALSIALTACATLGSLVSIPLILALFASEHMPAGFALPIDRVVGEVFLFLLLPLVAGYGFAQVARPYRGKLSRWAMRFALVLLAAMVVGSLGSGRIDPHAYGWRVPTAIILFCVVAQQLSMIPFRFLGWPSPDRIAVGMEVTVRNVNLALLVKASLFPAAAILTSGAEGVSSTAIADGVLFVVLYYGAVSLVASVPVMVIHRRMLRRRMFATQVDPVA</sequence>
<proteinExistence type="predicted"/>
<dbReference type="EMBL" id="CP036279">
    <property type="protein sequence ID" value="QDU61360.1"/>
    <property type="molecule type" value="Genomic_DNA"/>
</dbReference>
<comment type="subcellular location">
    <subcellularLocation>
        <location evidence="1">Membrane</location>
        <topology evidence="1">Multi-pass membrane protein</topology>
    </subcellularLocation>
</comment>
<evidence type="ECO:0000256" key="2">
    <source>
        <dbReference type="ARBA" id="ARBA00022692"/>
    </source>
</evidence>
<dbReference type="RefSeq" id="WP_145257960.1">
    <property type="nucleotide sequence ID" value="NZ_CP036279.1"/>
</dbReference>
<dbReference type="InterPro" id="IPR002657">
    <property type="entry name" value="BilAc:Na_symport/Acr3"/>
</dbReference>
<dbReference type="AlphaFoldDB" id="A0A518B2Z5"/>
<dbReference type="OrthoDB" id="9806785at2"/>
<feature type="transmembrane region" description="Helical" evidence="5">
    <location>
        <begin position="276"/>
        <end position="297"/>
    </location>
</feature>
<name>A0A518B2Z5_9BACT</name>
<evidence type="ECO:0000256" key="3">
    <source>
        <dbReference type="ARBA" id="ARBA00022989"/>
    </source>
</evidence>
<evidence type="ECO:0000313" key="6">
    <source>
        <dbReference type="EMBL" id="QDU61360.1"/>
    </source>
</evidence>
<dbReference type="InterPro" id="IPR004710">
    <property type="entry name" value="Bilac:Na_transpt"/>
</dbReference>
<gene>
    <name evidence="6" type="ORF">Pan216_22160</name>
</gene>
<dbReference type="KEGG" id="knv:Pan216_22160"/>
<feature type="transmembrane region" description="Helical" evidence="5">
    <location>
        <begin position="71"/>
        <end position="93"/>
    </location>
</feature>
<keyword evidence="2 5" id="KW-0812">Transmembrane</keyword>
<keyword evidence="4 5" id="KW-0472">Membrane</keyword>
<evidence type="ECO:0000256" key="1">
    <source>
        <dbReference type="ARBA" id="ARBA00004141"/>
    </source>
</evidence>
<dbReference type="InterPro" id="IPR038770">
    <property type="entry name" value="Na+/solute_symporter_sf"/>
</dbReference>
<keyword evidence="7" id="KW-1185">Reference proteome</keyword>
<feature type="transmembrane region" description="Helical" evidence="5">
    <location>
        <begin position="205"/>
        <end position="224"/>
    </location>
</feature>
<accession>A0A518B2Z5</accession>
<feature type="transmembrane region" description="Helical" evidence="5">
    <location>
        <begin position="245"/>
        <end position="264"/>
    </location>
</feature>
<evidence type="ECO:0000313" key="7">
    <source>
        <dbReference type="Proteomes" id="UP000317093"/>
    </source>
</evidence>
<protein>
    <submittedName>
        <fullName evidence="6">Sodium Bile acid symporter family protein</fullName>
    </submittedName>
</protein>
<feature type="transmembrane region" description="Helical" evidence="5">
    <location>
        <begin position="143"/>
        <end position="161"/>
    </location>
</feature>
<keyword evidence="3 5" id="KW-1133">Transmembrane helix</keyword>
<feature type="transmembrane region" description="Helical" evidence="5">
    <location>
        <begin position="100"/>
        <end position="123"/>
    </location>
</feature>
<dbReference type="Proteomes" id="UP000317093">
    <property type="component" value="Chromosome"/>
</dbReference>